<dbReference type="GO" id="GO:0004553">
    <property type="term" value="F:hydrolase activity, hydrolyzing O-glycosyl compounds"/>
    <property type="evidence" value="ECO:0007669"/>
    <property type="project" value="UniProtKB-ARBA"/>
</dbReference>
<organism evidence="3 4">
    <name type="scientific">Flammeovirga pacifica</name>
    <dbReference type="NCBI Taxonomy" id="915059"/>
    <lineage>
        <taxon>Bacteria</taxon>
        <taxon>Pseudomonadati</taxon>
        <taxon>Bacteroidota</taxon>
        <taxon>Cytophagia</taxon>
        <taxon>Cytophagales</taxon>
        <taxon>Flammeovirgaceae</taxon>
        <taxon>Flammeovirga</taxon>
    </lineage>
</organism>
<dbReference type="Gene3D" id="3.30.1120.10">
    <property type="match status" value="1"/>
</dbReference>
<dbReference type="InterPro" id="IPR050738">
    <property type="entry name" value="Sulfatase"/>
</dbReference>
<dbReference type="SUPFAM" id="SSF53649">
    <property type="entry name" value="Alkaline phosphatase-like"/>
    <property type="match status" value="1"/>
</dbReference>
<reference evidence="3 4" key="1">
    <citation type="journal article" date="2012" name="Int. J. Syst. Evol. Microbiol.">
        <title>Flammeovirga pacifica sp. nov., isolated from deep-sea sediment.</title>
        <authorList>
            <person name="Xu H."/>
            <person name="Fu Y."/>
            <person name="Yang N."/>
            <person name="Ding Z."/>
            <person name="Lai Q."/>
            <person name="Zeng R."/>
        </authorList>
    </citation>
    <scope>NUCLEOTIDE SEQUENCE [LARGE SCALE GENOMIC DNA]</scope>
    <source>
        <strain evidence="4">DSM 24597 / LMG 26175 / WPAGA1</strain>
    </source>
</reference>
<dbReference type="Pfam" id="PF00884">
    <property type="entry name" value="Sulfatase"/>
    <property type="match status" value="1"/>
</dbReference>
<dbReference type="InterPro" id="IPR017850">
    <property type="entry name" value="Alkaline_phosphatase_core_sf"/>
</dbReference>
<dbReference type="SUPFAM" id="SSF49899">
    <property type="entry name" value="Concanavalin A-like lectins/glucanases"/>
    <property type="match status" value="1"/>
</dbReference>
<feature type="domain" description="Sulfatase N-terminal" evidence="2">
    <location>
        <begin position="69"/>
        <end position="484"/>
    </location>
</feature>
<dbReference type="Proteomes" id="UP000179797">
    <property type="component" value="Unassembled WGS sequence"/>
</dbReference>
<dbReference type="CDD" id="cd16025">
    <property type="entry name" value="PAS_like"/>
    <property type="match status" value="1"/>
</dbReference>
<dbReference type="AlphaFoldDB" id="A0A1S1Z1B8"/>
<dbReference type="RefSeq" id="WP_052432033.1">
    <property type="nucleotide sequence ID" value="NZ_JRYR02000001.1"/>
</dbReference>
<keyword evidence="4" id="KW-1185">Reference proteome</keyword>
<comment type="similarity">
    <text evidence="1">Belongs to the sulfatase family.</text>
</comment>
<accession>A0A1S1Z1B8</accession>
<dbReference type="STRING" id="915059.NH26_12240"/>
<dbReference type="PANTHER" id="PTHR42693">
    <property type="entry name" value="ARYLSULFATASE FAMILY MEMBER"/>
    <property type="match status" value="1"/>
</dbReference>
<proteinExistence type="inferred from homology"/>
<dbReference type="OrthoDB" id="9764377at2"/>
<evidence type="ECO:0000313" key="3">
    <source>
        <dbReference type="EMBL" id="OHX67060.1"/>
    </source>
</evidence>
<evidence type="ECO:0000256" key="1">
    <source>
        <dbReference type="ARBA" id="ARBA00008779"/>
    </source>
</evidence>
<protein>
    <submittedName>
        <fullName evidence="3">Arylsulfatase</fullName>
    </submittedName>
</protein>
<name>A0A1S1Z1B8_FLAPC</name>
<dbReference type="PROSITE" id="PS51257">
    <property type="entry name" value="PROKAR_LIPOPROTEIN"/>
    <property type="match status" value="1"/>
</dbReference>
<dbReference type="Gene3D" id="3.40.720.10">
    <property type="entry name" value="Alkaline Phosphatase, subunit A"/>
    <property type="match status" value="1"/>
</dbReference>
<sequence length="792" mass="87890">MKSYLITFLSFFIFLSSCSTQKKKGNISEDLDRTVLPIQPPKHKAVSELDARNVTAPPKFEINAPEGAPNIVVILIDDIGFSASEPFGGAIETPTFGKLADNGLKFNKFHSTALCSPTRASLLSGRNHHNANVGSVMEVATANPGNNGFRPDDAKYVAETLRQNGYSTAAFGKWHETAPWETSVSGPFFRWPTNSGFDKFYGFIGGETNMWNPTIYDGSVRVEVETDGEEEYHFTQDMTNEAINWVKFQKAMTPDKPFMVYYAPGAVHAPHHAPKEWIEKYSGKFDEGYDELREKTFQRQKALGIIPQNTKLAPRPDGIKDWDSLSDSEKKLFAVQMETYAGFMEHTDHEIGRMIDAIDEVGELENTLIVYIMGDNGSSAEGGLIGTFNEMVSLNANRTAETVDSMLEYADEWGGPNSFPHFTAAWAVATDVPFSWTKQVAGDFGGTRNGMVMHWPNGFDAKGEIRSQFTHVNDVAPTILEAAGLPEAKMINGVEQKPMDGQSLLYAARDEAAVERHDTQYFEMFGNRAIYHKGWLARVVHSVPWEVKPVATLQEDKWELFNIEEDFSLANDLSAKYPSKLEELKLLFEKEAMENNVYPLDDRKYERFNAAIAGRPDLMGDRTNITLADGMTGITENTFLNVKNTSKTITATLDLKGNDRGVIICQGGQFGGWSLYMNDGKPTYTYNWLGLNSTTITSSKAIPAGESDVKLVFDYDGGGNGKGGLATLYINNEKVGSGRIEQTTPLLFSLDETVDVGRDDATQVAYEEFKNTKDSDFTGYVKSVTVTIPEKK</sequence>
<dbReference type="PANTHER" id="PTHR42693:SF43">
    <property type="entry name" value="BLL2667 PROTEIN"/>
    <property type="match status" value="1"/>
</dbReference>
<gene>
    <name evidence="3" type="ORF">NH26_12240</name>
</gene>
<dbReference type="EMBL" id="JRYR02000001">
    <property type="protein sequence ID" value="OHX67060.1"/>
    <property type="molecule type" value="Genomic_DNA"/>
</dbReference>
<evidence type="ECO:0000313" key="4">
    <source>
        <dbReference type="Proteomes" id="UP000179797"/>
    </source>
</evidence>
<dbReference type="InterPro" id="IPR013320">
    <property type="entry name" value="ConA-like_dom_sf"/>
</dbReference>
<comment type="caution">
    <text evidence="3">The sequence shown here is derived from an EMBL/GenBank/DDBJ whole genome shotgun (WGS) entry which is preliminary data.</text>
</comment>
<dbReference type="GO" id="GO:0005975">
    <property type="term" value="P:carbohydrate metabolic process"/>
    <property type="evidence" value="ECO:0007669"/>
    <property type="project" value="UniProtKB-ARBA"/>
</dbReference>
<evidence type="ECO:0000259" key="2">
    <source>
        <dbReference type="Pfam" id="PF00884"/>
    </source>
</evidence>
<dbReference type="InterPro" id="IPR000917">
    <property type="entry name" value="Sulfatase_N"/>
</dbReference>